<name>Q0CHT4_ASPTN</name>
<sequence length="322" mass="36385">MSSATCAGAAERASSEGKINEKRKFGEAFGGDEVEEEDGEEYEEGEVGEEEEGEEEEGEGEEAEPEEKDADYIYDGGKEIQQCFERDKRCCAVTRIAWRLEVAHIVPSIGTTTPASVTFWDTLALFWHEERVRNWAWEVNAPRPCANRMCMALHVHNAWKQARFALKPTSFGVGGNVSITFYWLNCKIPPSKVDLLERPTLTGTRVDEGTDSLKFWENVDDEKICSGGEFDILTSDPDQHPLPSWGLLEMQWFLQRIVAFSGLAHPLEEDESDDDEEEEDYETPTEGSSDIAEEEDAEALKKELADLIEEKEEYARSPVPVW</sequence>
<evidence type="ECO:0000313" key="3">
    <source>
        <dbReference type="EMBL" id="EAU33294.1"/>
    </source>
</evidence>
<dbReference type="VEuPathDB" id="FungiDB:ATEG_06750"/>
<evidence type="ECO:0000256" key="1">
    <source>
        <dbReference type="SAM" id="MobiDB-lite"/>
    </source>
</evidence>
<feature type="compositionally biased region" description="Acidic residues" evidence="1">
    <location>
        <begin position="30"/>
        <end position="69"/>
    </location>
</feature>
<dbReference type="InterPro" id="IPR003615">
    <property type="entry name" value="HNH_nuc"/>
</dbReference>
<dbReference type="Pfam" id="PF13391">
    <property type="entry name" value="HNH_2"/>
    <property type="match status" value="1"/>
</dbReference>
<gene>
    <name evidence="3" type="ORF">ATEG_06750</name>
</gene>
<protein>
    <recommendedName>
        <fullName evidence="2">HNH nuclease domain-containing protein</fullName>
    </recommendedName>
</protein>
<accession>Q0CHT4</accession>
<organism evidence="3 4">
    <name type="scientific">Aspergillus terreus (strain NIH 2624 / FGSC A1156)</name>
    <dbReference type="NCBI Taxonomy" id="341663"/>
    <lineage>
        <taxon>Eukaryota</taxon>
        <taxon>Fungi</taxon>
        <taxon>Dikarya</taxon>
        <taxon>Ascomycota</taxon>
        <taxon>Pezizomycotina</taxon>
        <taxon>Eurotiomycetes</taxon>
        <taxon>Eurotiomycetidae</taxon>
        <taxon>Eurotiales</taxon>
        <taxon>Aspergillaceae</taxon>
        <taxon>Aspergillus</taxon>
        <taxon>Aspergillus subgen. Circumdati</taxon>
    </lineage>
</organism>
<dbReference type="EMBL" id="CH476602">
    <property type="protein sequence ID" value="EAU33294.1"/>
    <property type="molecule type" value="Genomic_DNA"/>
</dbReference>
<proteinExistence type="predicted"/>
<dbReference type="AlphaFoldDB" id="Q0CHT4"/>
<dbReference type="HOGENOM" id="CLU_863265_0_0_1"/>
<feature type="compositionally biased region" description="Acidic residues" evidence="1">
    <location>
        <begin position="268"/>
        <end position="283"/>
    </location>
</feature>
<feature type="compositionally biased region" description="Basic and acidic residues" evidence="1">
    <location>
        <begin position="13"/>
        <end position="26"/>
    </location>
</feature>
<dbReference type="GeneID" id="4322047"/>
<feature type="region of interest" description="Disordered" evidence="1">
    <location>
        <begin position="267"/>
        <end position="298"/>
    </location>
</feature>
<reference evidence="4" key="1">
    <citation type="submission" date="2005-09" db="EMBL/GenBank/DDBJ databases">
        <title>Annotation of the Aspergillus terreus NIH2624 genome.</title>
        <authorList>
            <person name="Birren B.W."/>
            <person name="Lander E.S."/>
            <person name="Galagan J.E."/>
            <person name="Nusbaum C."/>
            <person name="Devon K."/>
            <person name="Henn M."/>
            <person name="Ma L.-J."/>
            <person name="Jaffe D.B."/>
            <person name="Butler J."/>
            <person name="Alvarez P."/>
            <person name="Gnerre S."/>
            <person name="Grabherr M."/>
            <person name="Kleber M."/>
            <person name="Mauceli E.W."/>
            <person name="Brockman W."/>
            <person name="Rounsley S."/>
            <person name="Young S.K."/>
            <person name="LaButti K."/>
            <person name="Pushparaj V."/>
            <person name="DeCaprio D."/>
            <person name="Crawford M."/>
            <person name="Koehrsen M."/>
            <person name="Engels R."/>
            <person name="Montgomery P."/>
            <person name="Pearson M."/>
            <person name="Howarth C."/>
            <person name="Larson L."/>
            <person name="Luoma S."/>
            <person name="White J."/>
            <person name="Alvarado L."/>
            <person name="Kodira C.D."/>
            <person name="Zeng Q."/>
            <person name="Oleary S."/>
            <person name="Yandava C."/>
            <person name="Denning D.W."/>
            <person name="Nierman W.C."/>
            <person name="Milne T."/>
            <person name="Madden K."/>
        </authorList>
    </citation>
    <scope>NUCLEOTIDE SEQUENCE [LARGE SCALE GENOMIC DNA]</scope>
    <source>
        <strain evidence="4">NIH 2624 / FGSC A1156</strain>
    </source>
</reference>
<evidence type="ECO:0000259" key="2">
    <source>
        <dbReference type="Pfam" id="PF13391"/>
    </source>
</evidence>
<feature type="region of interest" description="Disordered" evidence="1">
    <location>
        <begin position="1"/>
        <end position="70"/>
    </location>
</feature>
<dbReference type="OrthoDB" id="5416097at2759"/>
<dbReference type="RefSeq" id="XP_001215928.1">
    <property type="nucleotide sequence ID" value="XM_001215928.1"/>
</dbReference>
<feature type="domain" description="HNH nuclease" evidence="2">
    <location>
        <begin position="91"/>
        <end position="166"/>
    </location>
</feature>
<evidence type="ECO:0000313" key="4">
    <source>
        <dbReference type="Proteomes" id="UP000007963"/>
    </source>
</evidence>
<dbReference type="Proteomes" id="UP000007963">
    <property type="component" value="Unassembled WGS sequence"/>
</dbReference>